<evidence type="ECO:0000259" key="4">
    <source>
        <dbReference type="Pfam" id="PF00535"/>
    </source>
</evidence>
<evidence type="ECO:0000256" key="3">
    <source>
        <dbReference type="ARBA" id="ARBA00022679"/>
    </source>
</evidence>
<keyword evidence="6" id="KW-1185">Reference proteome</keyword>
<keyword evidence="2 5" id="KW-0328">Glycosyltransferase</keyword>
<evidence type="ECO:0000256" key="2">
    <source>
        <dbReference type="ARBA" id="ARBA00022676"/>
    </source>
</evidence>
<reference evidence="5 6" key="1">
    <citation type="submission" date="2024-04" db="EMBL/GenBank/DDBJ databases">
        <title>Albibacterium profundi sp. nov., isolated from sediment of the Challenger Deep of Mariana Trench.</title>
        <authorList>
            <person name="Wang Y."/>
        </authorList>
    </citation>
    <scope>NUCLEOTIDE SEQUENCE [LARGE SCALE GENOMIC DNA]</scope>
    <source>
        <strain evidence="5 6">RHL897</strain>
    </source>
</reference>
<dbReference type="RefSeq" id="WP_375555855.1">
    <property type="nucleotide sequence ID" value="NZ_JBBVGT010000001.1"/>
</dbReference>
<gene>
    <name evidence="5" type="ORF">WKR92_00355</name>
</gene>
<dbReference type="Pfam" id="PF00535">
    <property type="entry name" value="Glycos_transf_2"/>
    <property type="match status" value="1"/>
</dbReference>
<comment type="similarity">
    <text evidence="1">Belongs to the glycosyltransferase 2 family.</text>
</comment>
<accession>A0ABV5C9X4</accession>
<dbReference type="EC" id="2.4.-.-" evidence="5"/>
<dbReference type="InterPro" id="IPR001173">
    <property type="entry name" value="Glyco_trans_2-like"/>
</dbReference>
<sequence length="301" mass="34665">MELSVIMPVYNAEQYVEKAIESVLQQSFPNFEFIIINDGSKDNSLSIINSFSDSRIIVIDQENLGLAKTLNIGLKTAKGRYVARMDADDICYPMRFQKQLDFLNKNPDVKLLGSTVERIDKDGNTITYDIPYTQHDVLKKIIFKYGNPFKHPTIVMDRVLAIKLGGYNELINKYFEDYFLWSQFCRHSKVAILPEALLRYRITPGSIMSSAADSRFIDFMLKIINKGSFDYSDREEMLSLKRTQQQSITKEGALDTYAERIDKEKRHLSSRITNFFVRCLSVNFAILLLSFAKNIASKIIK</sequence>
<comment type="caution">
    <text evidence="5">The sequence shown here is derived from an EMBL/GenBank/DDBJ whole genome shotgun (WGS) entry which is preliminary data.</text>
</comment>
<keyword evidence="3 5" id="KW-0808">Transferase</keyword>
<dbReference type="SUPFAM" id="SSF53448">
    <property type="entry name" value="Nucleotide-diphospho-sugar transferases"/>
    <property type="match status" value="1"/>
</dbReference>
<evidence type="ECO:0000313" key="6">
    <source>
        <dbReference type="Proteomes" id="UP001580928"/>
    </source>
</evidence>
<dbReference type="PANTHER" id="PTHR43685:SF5">
    <property type="entry name" value="GLYCOSYLTRANSFERASE EPSE-RELATED"/>
    <property type="match status" value="1"/>
</dbReference>
<dbReference type="Gene3D" id="3.90.550.10">
    <property type="entry name" value="Spore Coat Polysaccharide Biosynthesis Protein SpsA, Chain A"/>
    <property type="match status" value="1"/>
</dbReference>
<dbReference type="EMBL" id="JBBVGT010000001">
    <property type="protein sequence ID" value="MFB5944271.1"/>
    <property type="molecule type" value="Genomic_DNA"/>
</dbReference>
<evidence type="ECO:0000256" key="1">
    <source>
        <dbReference type="ARBA" id="ARBA00006739"/>
    </source>
</evidence>
<dbReference type="Proteomes" id="UP001580928">
    <property type="component" value="Unassembled WGS sequence"/>
</dbReference>
<dbReference type="PANTHER" id="PTHR43685">
    <property type="entry name" value="GLYCOSYLTRANSFERASE"/>
    <property type="match status" value="1"/>
</dbReference>
<dbReference type="InterPro" id="IPR050834">
    <property type="entry name" value="Glycosyltransf_2"/>
</dbReference>
<dbReference type="GO" id="GO:0016757">
    <property type="term" value="F:glycosyltransferase activity"/>
    <property type="evidence" value="ECO:0007669"/>
    <property type="project" value="UniProtKB-KW"/>
</dbReference>
<dbReference type="InterPro" id="IPR029044">
    <property type="entry name" value="Nucleotide-diphossugar_trans"/>
</dbReference>
<protein>
    <submittedName>
        <fullName evidence="5">Glycosyltransferase</fullName>
        <ecNumber evidence="5">2.4.-.-</ecNumber>
    </submittedName>
</protein>
<organism evidence="5 6">
    <name type="scientific">Albibacterium profundi</name>
    <dbReference type="NCBI Taxonomy" id="3134906"/>
    <lineage>
        <taxon>Bacteria</taxon>
        <taxon>Pseudomonadati</taxon>
        <taxon>Bacteroidota</taxon>
        <taxon>Sphingobacteriia</taxon>
        <taxon>Sphingobacteriales</taxon>
        <taxon>Sphingobacteriaceae</taxon>
        <taxon>Albibacterium</taxon>
    </lineage>
</organism>
<name>A0ABV5C9X4_9SPHI</name>
<evidence type="ECO:0000313" key="5">
    <source>
        <dbReference type="EMBL" id="MFB5944271.1"/>
    </source>
</evidence>
<proteinExistence type="inferred from homology"/>
<feature type="domain" description="Glycosyltransferase 2-like" evidence="4">
    <location>
        <begin position="4"/>
        <end position="144"/>
    </location>
</feature>